<evidence type="ECO:0000259" key="6">
    <source>
        <dbReference type="Pfam" id="PF01494"/>
    </source>
</evidence>
<evidence type="ECO:0000313" key="7">
    <source>
        <dbReference type="EMBL" id="KAJ2894847.1"/>
    </source>
</evidence>
<reference evidence="7" key="1">
    <citation type="submission" date="2022-07" db="EMBL/GenBank/DDBJ databases">
        <title>Draft genome sequence of Zalerion maritima ATCC 34329, a (micro)plastics degrading marine fungus.</title>
        <authorList>
            <person name="Paco A."/>
            <person name="Goncalves M.F.M."/>
            <person name="Rocha-Santos T.A.P."/>
            <person name="Alves A."/>
        </authorList>
    </citation>
    <scope>NUCLEOTIDE SEQUENCE</scope>
    <source>
        <strain evidence="7">ATCC 34329</strain>
    </source>
</reference>
<dbReference type="Pfam" id="PF01494">
    <property type="entry name" value="FAD_binding_3"/>
    <property type="match status" value="1"/>
</dbReference>
<evidence type="ECO:0000256" key="2">
    <source>
        <dbReference type="ARBA" id="ARBA00022630"/>
    </source>
</evidence>
<dbReference type="PANTHER" id="PTHR43004:SF19">
    <property type="entry name" value="BINDING MONOOXYGENASE, PUTATIVE (JCVI)-RELATED"/>
    <property type="match status" value="1"/>
</dbReference>
<dbReference type="GO" id="GO:0016709">
    <property type="term" value="F:oxidoreductase activity, acting on paired donors, with incorporation or reduction of molecular oxygen, NAD(P)H as one donor, and incorporation of one atom of oxygen"/>
    <property type="evidence" value="ECO:0007669"/>
    <property type="project" value="UniProtKB-ARBA"/>
</dbReference>
<feature type="domain" description="FAD-binding" evidence="6">
    <location>
        <begin position="56"/>
        <end position="414"/>
    </location>
</feature>
<dbReference type="PANTHER" id="PTHR43004">
    <property type="entry name" value="TRK SYSTEM POTASSIUM UPTAKE PROTEIN"/>
    <property type="match status" value="1"/>
</dbReference>
<dbReference type="EMBL" id="JAKWBI020000451">
    <property type="protein sequence ID" value="KAJ2894847.1"/>
    <property type="molecule type" value="Genomic_DNA"/>
</dbReference>
<dbReference type="Proteomes" id="UP001201980">
    <property type="component" value="Unassembled WGS sequence"/>
</dbReference>
<protein>
    <recommendedName>
        <fullName evidence="6">FAD-binding domain-containing protein</fullName>
    </recommendedName>
</protein>
<dbReference type="InterPro" id="IPR002938">
    <property type="entry name" value="FAD-bd"/>
</dbReference>
<feature type="region of interest" description="Disordered" evidence="5">
    <location>
        <begin position="1"/>
        <end position="54"/>
    </location>
</feature>
<dbReference type="InterPro" id="IPR050641">
    <property type="entry name" value="RIFMO-like"/>
</dbReference>
<dbReference type="SUPFAM" id="SSF51905">
    <property type="entry name" value="FAD/NAD(P)-binding domain"/>
    <property type="match status" value="1"/>
</dbReference>
<evidence type="ECO:0000256" key="5">
    <source>
        <dbReference type="SAM" id="MobiDB-lite"/>
    </source>
</evidence>
<organism evidence="7 8">
    <name type="scientific">Zalerion maritima</name>
    <dbReference type="NCBI Taxonomy" id="339359"/>
    <lineage>
        <taxon>Eukaryota</taxon>
        <taxon>Fungi</taxon>
        <taxon>Dikarya</taxon>
        <taxon>Ascomycota</taxon>
        <taxon>Pezizomycotina</taxon>
        <taxon>Sordariomycetes</taxon>
        <taxon>Lulworthiomycetidae</taxon>
        <taxon>Lulworthiales</taxon>
        <taxon>Lulworthiaceae</taxon>
        <taxon>Zalerion</taxon>
    </lineage>
</organism>
<dbReference type="AlphaFoldDB" id="A0AAD5RIT0"/>
<keyword evidence="4" id="KW-0560">Oxidoreductase</keyword>
<evidence type="ECO:0000256" key="4">
    <source>
        <dbReference type="ARBA" id="ARBA00023002"/>
    </source>
</evidence>
<keyword evidence="3" id="KW-0274">FAD</keyword>
<keyword evidence="8" id="KW-1185">Reference proteome</keyword>
<keyword evidence="2" id="KW-0285">Flavoprotein</keyword>
<dbReference type="Gene3D" id="3.50.50.60">
    <property type="entry name" value="FAD/NAD(P)-binding domain"/>
    <property type="match status" value="1"/>
</dbReference>
<gene>
    <name evidence="7" type="ORF">MKZ38_007184</name>
</gene>
<evidence type="ECO:0000256" key="3">
    <source>
        <dbReference type="ARBA" id="ARBA00022827"/>
    </source>
</evidence>
<name>A0AAD5RIT0_9PEZI</name>
<dbReference type="GO" id="GO:0071949">
    <property type="term" value="F:FAD binding"/>
    <property type="evidence" value="ECO:0007669"/>
    <property type="project" value="InterPro"/>
</dbReference>
<feature type="compositionally biased region" description="Basic and acidic residues" evidence="5">
    <location>
        <begin position="20"/>
        <end position="40"/>
    </location>
</feature>
<evidence type="ECO:0000313" key="8">
    <source>
        <dbReference type="Proteomes" id="UP001201980"/>
    </source>
</evidence>
<dbReference type="InterPro" id="IPR036188">
    <property type="entry name" value="FAD/NAD-bd_sf"/>
</dbReference>
<comment type="cofactor">
    <cofactor evidence="1">
        <name>FAD</name>
        <dbReference type="ChEBI" id="CHEBI:57692"/>
    </cofactor>
</comment>
<comment type="caution">
    <text evidence="7">The sequence shown here is derived from an EMBL/GenBank/DDBJ whole genome shotgun (WGS) entry which is preliminary data.</text>
</comment>
<accession>A0AAD5RIT0</accession>
<feature type="region of interest" description="Disordered" evidence="5">
    <location>
        <begin position="429"/>
        <end position="460"/>
    </location>
</feature>
<proteinExistence type="predicted"/>
<dbReference type="PRINTS" id="PR00420">
    <property type="entry name" value="RNGMNOXGNASE"/>
</dbReference>
<evidence type="ECO:0000256" key="1">
    <source>
        <dbReference type="ARBA" id="ARBA00001974"/>
    </source>
</evidence>
<sequence>MVSNPLSNGLGYCPSPPIVHEPDRHGNQRHEEGRHVRDEQPPLADMRPHPQSHSQTPVLIIGGGPAGLLCSVLLAKCNIPSTVLERHARRLGQPKAHAVNPRSLEILRQAGIDTDALRKLGATAQEADRVRFVTSIAGLEIGSLMYERQDEDVKSLTPEPLLNIPQPLLEKELLKVAEETGMVTIWREWQWQDCAEFADGSLVSKVLDRQTNAEVMITSKYLIGCDGAHARSRVRFGIPFESLDGEPPKPIHYCSVNFKADLSGEKSGMLWFIMTKDKGKRNFIAYNRSNNWAFVTCYDPTVTSKKTFTDEYCKALIDESIGRKVDYDILSITLWNIAPMVAKKYRSPRMPNGFIAGDAAHCFPSTGGLGVNTGFGDVHNLVWKLHAVETGAASTHLFDTYEAERIPVAIANSRQSRLNEAKIHQLGQAVFGSSSQADSTAKGDDGDDDDGCGGGFGGADDVGDRATWERRLLSPASKKQIETAIRDNLDHFDSLDLQLGYVYGTPRDPRRRACAFEPSCAPGARLPHGWLGTGEDGTRMSALDCCPYGGFTLFVSEGFGDKPKGGSSVGGGLAIKVVVVGRDVRDLEGGEKWSALMGFESETTAAAVPCPDNTSPSSALHAAAAAAAHSPVGVLVRPDQHILARVGSWDAVRAVMGSYLGVPAFA</sequence>
<dbReference type="Gene3D" id="3.40.30.120">
    <property type="match status" value="1"/>
</dbReference>
<dbReference type="Gene3D" id="3.30.9.10">
    <property type="entry name" value="D-Amino Acid Oxidase, subunit A, domain 2"/>
    <property type="match status" value="1"/>
</dbReference>